<gene>
    <name evidence="8" type="ORF">Ga0074812_12021</name>
</gene>
<dbReference type="InterPro" id="IPR007016">
    <property type="entry name" value="O-antigen_ligase-rel_domated"/>
</dbReference>
<dbReference type="Pfam" id="PF04932">
    <property type="entry name" value="Wzy_C"/>
    <property type="match status" value="1"/>
</dbReference>
<evidence type="ECO:0000259" key="7">
    <source>
        <dbReference type="Pfam" id="PF04932"/>
    </source>
</evidence>
<dbReference type="EMBL" id="FAOZ01000020">
    <property type="protein sequence ID" value="CUU58523.1"/>
    <property type="molecule type" value="Genomic_DNA"/>
</dbReference>
<comment type="subcellular location">
    <subcellularLocation>
        <location evidence="1">Membrane</location>
        <topology evidence="1">Multi-pass membrane protein</topology>
    </subcellularLocation>
</comment>
<dbReference type="AlphaFoldDB" id="A0A0S4QS04"/>
<evidence type="ECO:0000256" key="1">
    <source>
        <dbReference type="ARBA" id="ARBA00004141"/>
    </source>
</evidence>
<name>A0A0S4QS04_9ACTN</name>
<dbReference type="Proteomes" id="UP000198802">
    <property type="component" value="Unassembled WGS sequence"/>
</dbReference>
<feature type="transmembrane region" description="Helical" evidence="6">
    <location>
        <begin position="309"/>
        <end position="328"/>
    </location>
</feature>
<protein>
    <submittedName>
        <fullName evidence="8">O-antigen ligase like membrane protein</fullName>
    </submittedName>
</protein>
<organism evidence="8 9">
    <name type="scientific">Parafrankia irregularis</name>
    <dbReference type="NCBI Taxonomy" id="795642"/>
    <lineage>
        <taxon>Bacteria</taxon>
        <taxon>Bacillati</taxon>
        <taxon>Actinomycetota</taxon>
        <taxon>Actinomycetes</taxon>
        <taxon>Frankiales</taxon>
        <taxon>Frankiaceae</taxon>
        <taxon>Parafrankia</taxon>
    </lineage>
</organism>
<feature type="region of interest" description="Disordered" evidence="5">
    <location>
        <begin position="1"/>
        <end position="32"/>
    </location>
</feature>
<feature type="transmembrane region" description="Helical" evidence="6">
    <location>
        <begin position="390"/>
        <end position="412"/>
    </location>
</feature>
<reference evidence="9" key="1">
    <citation type="submission" date="2015-11" db="EMBL/GenBank/DDBJ databases">
        <authorList>
            <person name="Varghese N."/>
        </authorList>
    </citation>
    <scope>NUCLEOTIDE SEQUENCE [LARGE SCALE GENOMIC DNA]</scope>
    <source>
        <strain evidence="9">DSM 45899</strain>
    </source>
</reference>
<keyword evidence="3 6" id="KW-1133">Transmembrane helix</keyword>
<feature type="transmembrane region" description="Helical" evidence="6">
    <location>
        <begin position="268"/>
        <end position="297"/>
    </location>
</feature>
<feature type="compositionally biased region" description="Polar residues" evidence="5">
    <location>
        <begin position="1"/>
        <end position="18"/>
    </location>
</feature>
<feature type="transmembrane region" description="Helical" evidence="6">
    <location>
        <begin position="83"/>
        <end position="100"/>
    </location>
</feature>
<dbReference type="GO" id="GO:0016020">
    <property type="term" value="C:membrane"/>
    <property type="evidence" value="ECO:0007669"/>
    <property type="project" value="UniProtKB-SubCell"/>
</dbReference>
<sequence>MISGTSRSATNPPATTSRASGPGAALAPAPSTPLAAPPASAAASVPSWLRSTSHLDTVSLLTLFLFLLLGLSAQLVIGSLGSAATPANLIGLAGLLCWLGGRLHPALGLDQAANPVRVAALMFMVVVLLSYTASNGRVTSAVEIRAADRGLIATLCWLGIMLIACDGVSSLDRMETLLRRLAIGGGLLGLLGLVQFYTGFNPLAAVKPPGLQPIAAFDELSTRSDFVRIKATASHPIEAGVVFAAILPFALHFALQPAATRLRGRLRWVGVVMLLVALPMTLSRGGLLAATVTFIVLFTGWPSRIRVRALIITPVFLVIMRLAVPGLLGTVRSMFAGISEDPSTSGRTSDYATVGHYFDQSPLFGRGFRTFLPNIYRTLDNQYLGSLVEIGAVGMVVLILLFGIPLACAVIALRRAPDQRTKDLIRALAASVFAVMLSYATFDALSFSLIASLTFLLLGCCGAAWRLTRQPAPRERNNAR</sequence>
<feature type="transmembrane region" description="Helical" evidence="6">
    <location>
        <begin position="151"/>
        <end position="169"/>
    </location>
</feature>
<keyword evidence="2 6" id="KW-0812">Transmembrane</keyword>
<feature type="domain" description="O-antigen ligase-related" evidence="7">
    <location>
        <begin position="270"/>
        <end position="399"/>
    </location>
</feature>
<dbReference type="RefSeq" id="WP_091281763.1">
    <property type="nucleotide sequence ID" value="NZ_FAOZ01000020.1"/>
</dbReference>
<evidence type="ECO:0000256" key="3">
    <source>
        <dbReference type="ARBA" id="ARBA00022989"/>
    </source>
</evidence>
<evidence type="ECO:0000313" key="8">
    <source>
        <dbReference type="EMBL" id="CUU58523.1"/>
    </source>
</evidence>
<evidence type="ECO:0000256" key="4">
    <source>
        <dbReference type="ARBA" id="ARBA00023136"/>
    </source>
</evidence>
<proteinExistence type="predicted"/>
<keyword evidence="9" id="KW-1185">Reference proteome</keyword>
<evidence type="ECO:0000313" key="9">
    <source>
        <dbReference type="Proteomes" id="UP000198802"/>
    </source>
</evidence>
<feature type="transmembrane region" description="Helical" evidence="6">
    <location>
        <begin position="448"/>
        <end position="467"/>
    </location>
</feature>
<accession>A0A0S4QS04</accession>
<feature type="compositionally biased region" description="Low complexity" evidence="5">
    <location>
        <begin position="19"/>
        <end position="32"/>
    </location>
</feature>
<dbReference type="PANTHER" id="PTHR37422:SF13">
    <property type="entry name" value="LIPOPOLYSACCHARIDE BIOSYNTHESIS PROTEIN PA4999-RELATED"/>
    <property type="match status" value="1"/>
</dbReference>
<keyword evidence="8" id="KW-0436">Ligase</keyword>
<evidence type="ECO:0000256" key="6">
    <source>
        <dbReference type="SAM" id="Phobius"/>
    </source>
</evidence>
<evidence type="ECO:0000256" key="5">
    <source>
        <dbReference type="SAM" id="MobiDB-lite"/>
    </source>
</evidence>
<evidence type="ECO:0000256" key="2">
    <source>
        <dbReference type="ARBA" id="ARBA00022692"/>
    </source>
</evidence>
<dbReference type="GO" id="GO:0016874">
    <property type="term" value="F:ligase activity"/>
    <property type="evidence" value="ECO:0007669"/>
    <property type="project" value="UniProtKB-KW"/>
</dbReference>
<keyword evidence="4 6" id="KW-0472">Membrane</keyword>
<dbReference type="InterPro" id="IPR051533">
    <property type="entry name" value="WaaL-like"/>
</dbReference>
<dbReference type="PANTHER" id="PTHR37422">
    <property type="entry name" value="TEICHURONIC ACID BIOSYNTHESIS PROTEIN TUAE"/>
    <property type="match status" value="1"/>
</dbReference>
<feature type="transmembrane region" description="Helical" evidence="6">
    <location>
        <begin position="181"/>
        <end position="200"/>
    </location>
</feature>
<feature type="transmembrane region" description="Helical" evidence="6">
    <location>
        <begin position="112"/>
        <end position="131"/>
    </location>
</feature>
<feature type="transmembrane region" description="Helical" evidence="6">
    <location>
        <begin position="58"/>
        <end position="77"/>
    </location>
</feature>
<feature type="transmembrane region" description="Helical" evidence="6">
    <location>
        <begin position="424"/>
        <end position="442"/>
    </location>
</feature>